<sequence length="303" mass="33562">MSSPAISSSTPQSFAAQLMKSHQHLSLSDFYLGRETVLQKVAWVCEGRADRLIVKGETGNDELKGETSQTEMATLTVIVRVDHNNFWMTLDGGYARPSIVWKELAEVKLTCAACSPDLEPAKGVYDQVITNLQSLQRDIVTPGYQMGKGFFLGGKGDRFKLRHVLFEPLDEGADSAAVTAEDPDFATVNWPVTHEETRPELEKLSTTHRVVPVPAYDVKGDLIRPEAYQRSLDGAIVELHFNLTHWAIAGRKGSLPSDQFIAEIEVIRVLVPPRASNSSMTKKRVVQRHLDPNALVNKKSQIG</sequence>
<dbReference type="Proteomes" id="UP000053989">
    <property type="component" value="Unassembled WGS sequence"/>
</dbReference>
<reference evidence="1 2" key="1">
    <citation type="submission" date="2014-04" db="EMBL/GenBank/DDBJ databases">
        <authorList>
            <consortium name="DOE Joint Genome Institute"/>
            <person name="Kuo A."/>
            <person name="Kohler A."/>
            <person name="Nagy L.G."/>
            <person name="Floudas D."/>
            <person name="Copeland A."/>
            <person name="Barry K.W."/>
            <person name="Cichocki N."/>
            <person name="Veneault-Fourrey C."/>
            <person name="LaButti K."/>
            <person name="Lindquist E.A."/>
            <person name="Lipzen A."/>
            <person name="Lundell T."/>
            <person name="Morin E."/>
            <person name="Murat C."/>
            <person name="Sun H."/>
            <person name="Tunlid A."/>
            <person name="Henrissat B."/>
            <person name="Grigoriev I.V."/>
            <person name="Hibbett D.S."/>
            <person name="Martin F."/>
            <person name="Nordberg H.P."/>
            <person name="Cantor M.N."/>
            <person name="Hua S.X."/>
        </authorList>
    </citation>
    <scope>NUCLEOTIDE SEQUENCE [LARGE SCALE GENOMIC DNA]</scope>
    <source>
        <strain evidence="1 2">Foug A</strain>
    </source>
</reference>
<dbReference type="OrthoDB" id="2685635at2759"/>
<evidence type="ECO:0000313" key="1">
    <source>
        <dbReference type="EMBL" id="KIM60947.1"/>
    </source>
</evidence>
<accession>A0A0C3A7W6</accession>
<dbReference type="HOGENOM" id="CLU_046434_1_0_1"/>
<gene>
    <name evidence="1" type="ORF">SCLCIDRAFT_9562</name>
</gene>
<keyword evidence="2" id="KW-1185">Reference proteome</keyword>
<proteinExistence type="predicted"/>
<protein>
    <submittedName>
        <fullName evidence="1">Uncharacterized protein</fullName>
    </submittedName>
</protein>
<dbReference type="EMBL" id="KN822057">
    <property type="protein sequence ID" value="KIM60947.1"/>
    <property type="molecule type" value="Genomic_DNA"/>
</dbReference>
<reference evidence="2" key="2">
    <citation type="submission" date="2015-01" db="EMBL/GenBank/DDBJ databases">
        <title>Evolutionary Origins and Diversification of the Mycorrhizal Mutualists.</title>
        <authorList>
            <consortium name="DOE Joint Genome Institute"/>
            <consortium name="Mycorrhizal Genomics Consortium"/>
            <person name="Kohler A."/>
            <person name="Kuo A."/>
            <person name="Nagy L.G."/>
            <person name="Floudas D."/>
            <person name="Copeland A."/>
            <person name="Barry K.W."/>
            <person name="Cichocki N."/>
            <person name="Veneault-Fourrey C."/>
            <person name="LaButti K."/>
            <person name="Lindquist E.A."/>
            <person name="Lipzen A."/>
            <person name="Lundell T."/>
            <person name="Morin E."/>
            <person name="Murat C."/>
            <person name="Riley R."/>
            <person name="Ohm R."/>
            <person name="Sun H."/>
            <person name="Tunlid A."/>
            <person name="Henrissat B."/>
            <person name="Grigoriev I.V."/>
            <person name="Hibbett D.S."/>
            <person name="Martin F."/>
        </authorList>
    </citation>
    <scope>NUCLEOTIDE SEQUENCE [LARGE SCALE GENOMIC DNA]</scope>
    <source>
        <strain evidence="2">Foug A</strain>
    </source>
</reference>
<dbReference type="AlphaFoldDB" id="A0A0C3A7W6"/>
<name>A0A0C3A7W6_9AGAM</name>
<evidence type="ECO:0000313" key="2">
    <source>
        <dbReference type="Proteomes" id="UP000053989"/>
    </source>
</evidence>
<dbReference type="InParanoid" id="A0A0C3A7W6"/>
<organism evidence="1 2">
    <name type="scientific">Scleroderma citrinum Foug A</name>
    <dbReference type="NCBI Taxonomy" id="1036808"/>
    <lineage>
        <taxon>Eukaryota</taxon>
        <taxon>Fungi</taxon>
        <taxon>Dikarya</taxon>
        <taxon>Basidiomycota</taxon>
        <taxon>Agaricomycotina</taxon>
        <taxon>Agaricomycetes</taxon>
        <taxon>Agaricomycetidae</taxon>
        <taxon>Boletales</taxon>
        <taxon>Sclerodermatineae</taxon>
        <taxon>Sclerodermataceae</taxon>
        <taxon>Scleroderma</taxon>
    </lineage>
</organism>